<feature type="transmembrane region" description="Helical" evidence="2">
    <location>
        <begin position="67"/>
        <end position="89"/>
    </location>
</feature>
<dbReference type="Proteomes" id="UP000002280">
    <property type="component" value="Chromosome 6"/>
</dbReference>
<dbReference type="OMA" id="FKNCWSC"/>
<feature type="transmembrane region" description="Helical" evidence="2">
    <location>
        <begin position="31"/>
        <end position="52"/>
    </location>
</feature>
<gene>
    <name evidence="4" type="primary">DMAC1</name>
</gene>
<dbReference type="RefSeq" id="XP_016279740.1">
    <property type="nucleotide sequence ID" value="XM_016424254.2"/>
</dbReference>
<reference evidence="4" key="2">
    <citation type="submission" date="2025-08" db="UniProtKB">
        <authorList>
            <consortium name="Ensembl"/>
        </authorList>
    </citation>
    <scope>IDENTIFICATION</scope>
</reference>
<dbReference type="PANTHER" id="PTHR36469:SF1">
    <property type="entry name" value="DISTAL MEMBRANE-ARM ASSEMBLY COMPLEX PROTEIN 1"/>
    <property type="match status" value="1"/>
</dbReference>
<evidence type="ECO:0000256" key="1">
    <source>
        <dbReference type="SAM" id="MobiDB-lite"/>
    </source>
</evidence>
<dbReference type="HOGENOM" id="CLU_171933_1_0_1"/>
<dbReference type="GeneTree" id="ENSGT00390000003343"/>
<dbReference type="GeneID" id="100018763"/>
<reference evidence="4" key="3">
    <citation type="submission" date="2025-09" db="UniProtKB">
        <authorList>
            <consortium name="Ensembl"/>
        </authorList>
    </citation>
    <scope>IDENTIFICATION</scope>
</reference>
<dbReference type="CTD" id="90871"/>
<dbReference type="eggNOG" id="ENOG502S9M0">
    <property type="taxonomic scope" value="Eukaryota"/>
</dbReference>
<protein>
    <submittedName>
        <fullName evidence="4">Distal membrane arm assembly complex 1</fullName>
    </submittedName>
</protein>
<name>F7B9Z4_MONDO</name>
<dbReference type="PANTHER" id="PTHR36469">
    <property type="entry name" value="DISTAL MEMBRANE-ARM ASSEMBLY COMPLEX PROTEIN 1"/>
    <property type="match status" value="1"/>
</dbReference>
<dbReference type="InterPro" id="IPR028036">
    <property type="entry name" value="DMAC1-like_dom"/>
</dbReference>
<keyword evidence="2" id="KW-0472">Membrane</keyword>
<proteinExistence type="predicted"/>
<dbReference type="Bgee" id="ENSMODG00000015205">
    <property type="expression patterns" value="Expressed in skeletal muscle tissue and 19 other cell types or tissues"/>
</dbReference>
<dbReference type="GO" id="GO:0005743">
    <property type="term" value="C:mitochondrial inner membrane"/>
    <property type="evidence" value="ECO:0000318"/>
    <property type="project" value="GO_Central"/>
</dbReference>
<dbReference type="Pfam" id="PF15055">
    <property type="entry name" value="DMAC1_Dmo2"/>
    <property type="match status" value="1"/>
</dbReference>
<dbReference type="InterPro" id="IPR053117">
    <property type="entry name" value="DMAC_Protein"/>
</dbReference>
<reference evidence="4 5" key="1">
    <citation type="journal article" date="2007" name="Nature">
        <title>Genome of the marsupial Monodelphis domestica reveals innovation in non-coding sequences.</title>
        <authorList>
            <person name="Mikkelsen T.S."/>
            <person name="Wakefield M.J."/>
            <person name="Aken B."/>
            <person name="Amemiya C.T."/>
            <person name="Chang J.L."/>
            <person name="Duke S."/>
            <person name="Garber M."/>
            <person name="Gentles A.J."/>
            <person name="Goodstadt L."/>
            <person name="Heger A."/>
            <person name="Jurka J."/>
            <person name="Kamal M."/>
            <person name="Mauceli E."/>
            <person name="Searle S.M."/>
            <person name="Sharpe T."/>
            <person name="Baker M.L."/>
            <person name="Batzer M.A."/>
            <person name="Benos P.V."/>
            <person name="Belov K."/>
            <person name="Clamp M."/>
            <person name="Cook A."/>
            <person name="Cuff J."/>
            <person name="Das R."/>
            <person name="Davidow L."/>
            <person name="Deakin J.E."/>
            <person name="Fazzari M.J."/>
            <person name="Glass J.L."/>
            <person name="Grabherr M."/>
            <person name="Greally J.M."/>
            <person name="Gu W."/>
            <person name="Hore T.A."/>
            <person name="Huttley G.A."/>
            <person name="Kleber M."/>
            <person name="Jirtle R.L."/>
            <person name="Koina E."/>
            <person name="Lee J.T."/>
            <person name="Mahony S."/>
            <person name="Marra M.A."/>
            <person name="Miller R.D."/>
            <person name="Nicholls R.D."/>
            <person name="Oda M."/>
            <person name="Papenfuss A.T."/>
            <person name="Parra Z.E."/>
            <person name="Pollock D.D."/>
            <person name="Ray D.A."/>
            <person name="Schein J.E."/>
            <person name="Speed T.P."/>
            <person name="Thompson K."/>
            <person name="VandeBerg J.L."/>
            <person name="Wade C.M."/>
            <person name="Walker J.A."/>
            <person name="Waters P.D."/>
            <person name="Webber C."/>
            <person name="Weidman J.R."/>
            <person name="Xie X."/>
            <person name="Zody M.C."/>
            <person name="Baldwin J."/>
            <person name="Abdouelleil A."/>
            <person name="Abdulkadir J."/>
            <person name="Abebe A."/>
            <person name="Abera B."/>
            <person name="Abreu J."/>
            <person name="Acer S.C."/>
            <person name="Aftuck L."/>
            <person name="Alexander A."/>
            <person name="An P."/>
            <person name="Anderson E."/>
            <person name="Anderson S."/>
            <person name="Arachi H."/>
            <person name="Azer M."/>
            <person name="Bachantsang P."/>
            <person name="Barry A."/>
            <person name="Bayul T."/>
            <person name="Berlin A."/>
            <person name="Bessette D."/>
            <person name="Bloom T."/>
            <person name="Bloom T."/>
            <person name="Boguslavskiy L."/>
            <person name="Bonnet C."/>
            <person name="Boukhgalter B."/>
            <person name="Bourzgui I."/>
            <person name="Brown A."/>
            <person name="Cahill P."/>
            <person name="Channer S."/>
            <person name="Cheshatsang Y."/>
            <person name="Chuda L."/>
            <person name="Citroen M."/>
            <person name="Collymore A."/>
            <person name="Cooke P."/>
            <person name="Costello M."/>
            <person name="D'Aco K."/>
            <person name="Daza R."/>
            <person name="De Haan G."/>
            <person name="DeGray S."/>
            <person name="DeMaso C."/>
            <person name="Dhargay N."/>
            <person name="Dooley K."/>
            <person name="Dooley E."/>
            <person name="Doricent M."/>
            <person name="Dorje P."/>
            <person name="Dorjee K."/>
            <person name="Dupes A."/>
            <person name="Elong R."/>
            <person name="Falk J."/>
            <person name="Farina A."/>
            <person name="Faro S."/>
            <person name="Ferguson D."/>
            <person name="Fisher S."/>
            <person name="Foley C.D."/>
            <person name="Franke A."/>
            <person name="Friedrich D."/>
            <person name="Gadbois L."/>
            <person name="Gearin G."/>
            <person name="Gearin C.R."/>
            <person name="Giannoukos G."/>
            <person name="Goode T."/>
            <person name="Graham J."/>
            <person name="Grandbois E."/>
            <person name="Grewal S."/>
            <person name="Gyaltsen K."/>
            <person name="Hafez N."/>
            <person name="Hagos B."/>
            <person name="Hall J."/>
            <person name="Henson C."/>
            <person name="Hollinger A."/>
            <person name="Honan T."/>
            <person name="Huard M.D."/>
            <person name="Hughes L."/>
            <person name="Hurhula B."/>
            <person name="Husby M.E."/>
            <person name="Kamat A."/>
            <person name="Kanga B."/>
            <person name="Kashin S."/>
            <person name="Khazanovich D."/>
            <person name="Kisner P."/>
            <person name="Lance K."/>
            <person name="Lara M."/>
            <person name="Lee W."/>
            <person name="Lennon N."/>
            <person name="Letendre F."/>
            <person name="LeVine R."/>
            <person name="Lipovsky A."/>
            <person name="Liu X."/>
            <person name="Liu J."/>
            <person name="Liu S."/>
            <person name="Lokyitsang T."/>
            <person name="Lokyitsang Y."/>
            <person name="Lubonja R."/>
            <person name="Lui A."/>
            <person name="MacDonald P."/>
            <person name="Magnisalis V."/>
            <person name="Maru K."/>
            <person name="Matthews C."/>
            <person name="McCusker W."/>
            <person name="McDonough S."/>
            <person name="Mehta T."/>
            <person name="Meldrim J."/>
            <person name="Meneus L."/>
            <person name="Mihai O."/>
            <person name="Mihalev A."/>
            <person name="Mihova T."/>
            <person name="Mittelman R."/>
            <person name="Mlenga V."/>
            <person name="Montmayeur A."/>
            <person name="Mulrain L."/>
            <person name="Navidi A."/>
            <person name="Naylor J."/>
            <person name="Negash T."/>
            <person name="Nguyen T."/>
            <person name="Nguyen N."/>
            <person name="Nicol R."/>
            <person name="Norbu C."/>
            <person name="Norbu N."/>
            <person name="Novod N."/>
            <person name="O'Neill B."/>
            <person name="Osman S."/>
            <person name="Markiewicz E."/>
            <person name="Oyono O.L."/>
            <person name="Patti C."/>
            <person name="Phunkhang P."/>
            <person name="Pierre F."/>
            <person name="Priest M."/>
            <person name="Raghuraman S."/>
            <person name="Rege F."/>
            <person name="Reyes R."/>
            <person name="Rise C."/>
            <person name="Rogov P."/>
            <person name="Ross K."/>
            <person name="Ryan E."/>
            <person name="Settipalli S."/>
            <person name="Shea T."/>
            <person name="Sherpa N."/>
            <person name="Shi L."/>
            <person name="Shih D."/>
            <person name="Sparrow T."/>
            <person name="Spaulding J."/>
            <person name="Stalker J."/>
            <person name="Stange-Thomann N."/>
            <person name="Stavropoulos S."/>
            <person name="Stone C."/>
            <person name="Strader C."/>
            <person name="Tesfaye S."/>
            <person name="Thomson T."/>
            <person name="Thoulutsang Y."/>
            <person name="Thoulutsang D."/>
            <person name="Topham K."/>
            <person name="Topping I."/>
            <person name="Tsamla T."/>
            <person name="Vassiliev H."/>
            <person name="Vo A."/>
            <person name="Wangchuk T."/>
            <person name="Wangdi T."/>
            <person name="Weiand M."/>
            <person name="Wilkinson J."/>
            <person name="Wilson A."/>
            <person name="Yadav S."/>
            <person name="Young G."/>
            <person name="Yu Q."/>
            <person name="Zembek L."/>
            <person name="Zhong D."/>
            <person name="Zimmer A."/>
            <person name="Zwirko Z."/>
            <person name="Jaffe D.B."/>
            <person name="Alvarez P."/>
            <person name="Brockman W."/>
            <person name="Butler J."/>
            <person name="Chin C."/>
            <person name="Gnerre S."/>
            <person name="MacCallum I."/>
            <person name="Graves J.A."/>
            <person name="Ponting C.P."/>
            <person name="Breen M."/>
            <person name="Samollow P.B."/>
            <person name="Lander E.S."/>
            <person name="Lindblad-Toh K."/>
        </authorList>
    </citation>
    <scope>NUCLEOTIDE SEQUENCE [LARGE SCALE GENOMIC DNA]</scope>
</reference>
<evidence type="ECO:0000256" key="2">
    <source>
        <dbReference type="SAM" id="Phobius"/>
    </source>
</evidence>
<dbReference type="Ensembl" id="ENSMODT00000019335.3">
    <property type="protein sequence ID" value="ENSMODP00000018993.3"/>
    <property type="gene ID" value="ENSMODG00000015205.3"/>
</dbReference>
<accession>F7B9Z4</accession>
<evidence type="ECO:0000313" key="5">
    <source>
        <dbReference type="Proteomes" id="UP000002280"/>
    </source>
</evidence>
<dbReference type="InParanoid" id="F7B9Z4"/>
<keyword evidence="2" id="KW-0812">Transmembrane</keyword>
<feature type="domain" description="Distal membrane-arm assembly complex protein 1-like" evidence="3">
    <location>
        <begin position="29"/>
        <end position="75"/>
    </location>
</feature>
<dbReference type="FunCoup" id="F7B9Z4">
    <property type="interactions" value="9"/>
</dbReference>
<dbReference type="GO" id="GO:0032981">
    <property type="term" value="P:mitochondrial respiratory chain complex I assembly"/>
    <property type="evidence" value="ECO:0000318"/>
    <property type="project" value="GO_Central"/>
</dbReference>
<evidence type="ECO:0000259" key="3">
    <source>
        <dbReference type="Pfam" id="PF15055"/>
    </source>
</evidence>
<feature type="region of interest" description="Disordered" evidence="1">
    <location>
        <begin position="1"/>
        <end position="25"/>
    </location>
</feature>
<evidence type="ECO:0000313" key="4">
    <source>
        <dbReference type="Ensembl" id="ENSMODP00000018993.3"/>
    </source>
</evidence>
<sequence>MAATTSSSPPATPASAPDTAPSKSQLMGGCLSCRLLSGVGLLGAGGYVYWMARRPMKLGYYPSPGTIFQMVVGISIACWGMVILVDPVGKAYPAESKKQ</sequence>
<dbReference type="STRING" id="13616.ENSMODP00000018993"/>
<keyword evidence="5" id="KW-1185">Reference proteome</keyword>
<feature type="compositionally biased region" description="Low complexity" evidence="1">
    <location>
        <begin position="1"/>
        <end position="22"/>
    </location>
</feature>
<organism evidence="4 5">
    <name type="scientific">Monodelphis domestica</name>
    <name type="common">Gray short-tailed opossum</name>
    <dbReference type="NCBI Taxonomy" id="13616"/>
    <lineage>
        <taxon>Eukaryota</taxon>
        <taxon>Metazoa</taxon>
        <taxon>Chordata</taxon>
        <taxon>Craniata</taxon>
        <taxon>Vertebrata</taxon>
        <taxon>Euteleostomi</taxon>
        <taxon>Mammalia</taxon>
        <taxon>Metatheria</taxon>
        <taxon>Didelphimorphia</taxon>
        <taxon>Didelphidae</taxon>
        <taxon>Monodelphis</taxon>
    </lineage>
</organism>
<keyword evidence="2" id="KW-1133">Transmembrane helix</keyword>
<dbReference type="AlphaFoldDB" id="F7B9Z4"/>